<evidence type="ECO:0000256" key="4">
    <source>
        <dbReference type="ARBA" id="ARBA00022771"/>
    </source>
</evidence>
<dbReference type="SUPFAM" id="SSF57667">
    <property type="entry name" value="beta-beta-alpha zinc fingers"/>
    <property type="match status" value="1"/>
</dbReference>
<dbReference type="PANTHER" id="PTHR24388:SF54">
    <property type="entry name" value="PROTEIN ESCARGOT"/>
    <property type="match status" value="1"/>
</dbReference>
<evidence type="ECO:0000256" key="6">
    <source>
        <dbReference type="ARBA" id="ARBA00023242"/>
    </source>
</evidence>
<name>A0AAV4Y6Z7_CAEEX</name>
<keyword evidence="11" id="KW-1185">Reference proteome</keyword>
<dbReference type="PROSITE" id="PS50157">
    <property type="entry name" value="ZINC_FINGER_C2H2_2"/>
    <property type="match status" value="1"/>
</dbReference>
<evidence type="ECO:0000313" key="10">
    <source>
        <dbReference type="EMBL" id="GIZ03152.1"/>
    </source>
</evidence>
<comment type="caution">
    <text evidence="10">The sequence shown here is derived from an EMBL/GenBank/DDBJ whole genome shotgun (WGS) entry which is preliminary data.</text>
</comment>
<dbReference type="GO" id="GO:0005634">
    <property type="term" value="C:nucleus"/>
    <property type="evidence" value="ECO:0007669"/>
    <property type="project" value="UniProtKB-SubCell"/>
</dbReference>
<dbReference type="GO" id="GO:0000978">
    <property type="term" value="F:RNA polymerase II cis-regulatory region sequence-specific DNA binding"/>
    <property type="evidence" value="ECO:0007669"/>
    <property type="project" value="TreeGrafter"/>
</dbReference>
<dbReference type="EMBL" id="BPLR01018910">
    <property type="protein sequence ID" value="GIZ03152.1"/>
    <property type="molecule type" value="Genomic_DNA"/>
</dbReference>
<proteinExistence type="inferred from homology"/>
<keyword evidence="2" id="KW-0479">Metal-binding</keyword>
<dbReference type="GO" id="GO:0008270">
    <property type="term" value="F:zinc ion binding"/>
    <property type="evidence" value="ECO:0007669"/>
    <property type="project" value="UniProtKB-KW"/>
</dbReference>
<evidence type="ECO:0000256" key="7">
    <source>
        <dbReference type="ARBA" id="ARBA00037948"/>
    </source>
</evidence>
<dbReference type="PANTHER" id="PTHR24388">
    <property type="entry name" value="ZINC FINGER PROTEIN"/>
    <property type="match status" value="1"/>
</dbReference>
<keyword evidence="3" id="KW-0677">Repeat</keyword>
<dbReference type="SMART" id="SM00355">
    <property type="entry name" value="ZnF_C2H2"/>
    <property type="match status" value="2"/>
</dbReference>
<comment type="subcellular location">
    <subcellularLocation>
        <location evidence="1">Nucleus</location>
    </subcellularLocation>
</comment>
<feature type="domain" description="C2H2-type" evidence="9">
    <location>
        <begin position="41"/>
        <end position="68"/>
    </location>
</feature>
<organism evidence="10 11">
    <name type="scientific">Caerostris extrusa</name>
    <name type="common">Bark spider</name>
    <name type="synonym">Caerostris bankana</name>
    <dbReference type="NCBI Taxonomy" id="172846"/>
    <lineage>
        <taxon>Eukaryota</taxon>
        <taxon>Metazoa</taxon>
        <taxon>Ecdysozoa</taxon>
        <taxon>Arthropoda</taxon>
        <taxon>Chelicerata</taxon>
        <taxon>Arachnida</taxon>
        <taxon>Araneae</taxon>
        <taxon>Araneomorphae</taxon>
        <taxon>Entelegynae</taxon>
        <taxon>Araneoidea</taxon>
        <taxon>Araneidae</taxon>
        <taxon>Caerostris</taxon>
    </lineage>
</organism>
<dbReference type="InterPro" id="IPR036236">
    <property type="entry name" value="Znf_C2H2_sf"/>
</dbReference>
<sequence length="77" mass="9002">MSTSTSFPIREFWKCNVCRRVFPLLGYLIGHCNQQHPDMHYVCRHCVRAVKKLSDFKRHQLVHSGEKPHLCPHCGKA</sequence>
<dbReference type="PROSITE" id="PS00028">
    <property type="entry name" value="ZINC_FINGER_C2H2_1"/>
    <property type="match status" value="2"/>
</dbReference>
<evidence type="ECO:0000256" key="2">
    <source>
        <dbReference type="ARBA" id="ARBA00022723"/>
    </source>
</evidence>
<evidence type="ECO:0000256" key="5">
    <source>
        <dbReference type="ARBA" id="ARBA00022833"/>
    </source>
</evidence>
<dbReference type="InterPro" id="IPR013087">
    <property type="entry name" value="Znf_C2H2_type"/>
</dbReference>
<keyword evidence="6" id="KW-0539">Nucleus</keyword>
<dbReference type="AlphaFoldDB" id="A0AAV4Y6Z7"/>
<feature type="non-terminal residue" evidence="10">
    <location>
        <position position="77"/>
    </location>
</feature>
<reference evidence="10 11" key="1">
    <citation type="submission" date="2021-06" db="EMBL/GenBank/DDBJ databases">
        <title>Caerostris extrusa draft genome.</title>
        <authorList>
            <person name="Kono N."/>
            <person name="Arakawa K."/>
        </authorList>
    </citation>
    <scope>NUCLEOTIDE SEQUENCE [LARGE SCALE GENOMIC DNA]</scope>
</reference>
<dbReference type="InterPro" id="IPR050527">
    <property type="entry name" value="Snail/Krueppel_Znf"/>
</dbReference>
<protein>
    <recommendedName>
        <fullName evidence="9">C2H2-type domain-containing protein</fullName>
    </recommendedName>
</protein>
<accession>A0AAV4Y6Z7</accession>
<evidence type="ECO:0000256" key="3">
    <source>
        <dbReference type="ARBA" id="ARBA00022737"/>
    </source>
</evidence>
<evidence type="ECO:0000256" key="8">
    <source>
        <dbReference type="PROSITE-ProRule" id="PRU00042"/>
    </source>
</evidence>
<dbReference type="GO" id="GO:0000981">
    <property type="term" value="F:DNA-binding transcription factor activity, RNA polymerase II-specific"/>
    <property type="evidence" value="ECO:0007669"/>
    <property type="project" value="TreeGrafter"/>
</dbReference>
<gene>
    <name evidence="10" type="ORF">CEXT_229371</name>
</gene>
<dbReference type="Gene3D" id="3.30.160.60">
    <property type="entry name" value="Classic Zinc Finger"/>
    <property type="match status" value="2"/>
</dbReference>
<evidence type="ECO:0000259" key="9">
    <source>
        <dbReference type="PROSITE" id="PS50157"/>
    </source>
</evidence>
<evidence type="ECO:0000256" key="1">
    <source>
        <dbReference type="ARBA" id="ARBA00004123"/>
    </source>
</evidence>
<dbReference type="Proteomes" id="UP001054945">
    <property type="component" value="Unassembled WGS sequence"/>
</dbReference>
<evidence type="ECO:0000313" key="11">
    <source>
        <dbReference type="Proteomes" id="UP001054945"/>
    </source>
</evidence>
<keyword evidence="5" id="KW-0862">Zinc</keyword>
<keyword evidence="4 8" id="KW-0863">Zinc-finger</keyword>
<comment type="similarity">
    <text evidence="7">Belongs to the snail C2H2-type zinc-finger protein family.</text>
</comment>